<dbReference type="Proteomes" id="UP000005237">
    <property type="component" value="Unassembled WGS sequence"/>
</dbReference>
<protein>
    <submittedName>
        <fullName evidence="2">Uncharacterized protein</fullName>
    </submittedName>
</protein>
<accession>A0A8R1IJR2</accession>
<keyword evidence="3" id="KW-1185">Reference proteome</keyword>
<proteinExistence type="predicted"/>
<dbReference type="AlphaFoldDB" id="A0A8R1IJR2"/>
<organism evidence="2 3">
    <name type="scientific">Caenorhabditis japonica</name>
    <dbReference type="NCBI Taxonomy" id="281687"/>
    <lineage>
        <taxon>Eukaryota</taxon>
        <taxon>Metazoa</taxon>
        <taxon>Ecdysozoa</taxon>
        <taxon>Nematoda</taxon>
        <taxon>Chromadorea</taxon>
        <taxon>Rhabditida</taxon>
        <taxon>Rhabditina</taxon>
        <taxon>Rhabditomorpha</taxon>
        <taxon>Rhabditoidea</taxon>
        <taxon>Rhabditidae</taxon>
        <taxon>Peloderinae</taxon>
        <taxon>Caenorhabditis</taxon>
    </lineage>
</organism>
<feature type="compositionally biased region" description="Basic and acidic residues" evidence="1">
    <location>
        <begin position="28"/>
        <end position="40"/>
    </location>
</feature>
<evidence type="ECO:0000313" key="2">
    <source>
        <dbReference type="EnsemblMetazoa" id="CJA35263.1"/>
    </source>
</evidence>
<sequence>MTVSPEPVQQHQFQTSKWTTSNHSSHQKVIEQHGESRNFEMPDPVERHVAKWRSETRNSNVDKVFRDDDEFSH</sequence>
<reference evidence="2" key="2">
    <citation type="submission" date="2022-06" db="UniProtKB">
        <authorList>
            <consortium name="EnsemblMetazoa"/>
        </authorList>
    </citation>
    <scope>IDENTIFICATION</scope>
    <source>
        <strain evidence="2">DF5081</strain>
    </source>
</reference>
<evidence type="ECO:0000313" key="3">
    <source>
        <dbReference type="Proteomes" id="UP000005237"/>
    </source>
</evidence>
<dbReference type="EnsemblMetazoa" id="CJA35263.1">
    <property type="protein sequence ID" value="CJA35263.1"/>
    <property type="gene ID" value="WBGene00211110"/>
</dbReference>
<reference evidence="3" key="1">
    <citation type="submission" date="2010-08" db="EMBL/GenBank/DDBJ databases">
        <authorList>
            <consortium name="Caenorhabditis japonica Sequencing Consortium"/>
            <person name="Wilson R.K."/>
        </authorList>
    </citation>
    <scope>NUCLEOTIDE SEQUENCE [LARGE SCALE GENOMIC DNA]</scope>
    <source>
        <strain evidence="3">DF5081</strain>
    </source>
</reference>
<feature type="compositionally biased region" description="Polar residues" evidence="1">
    <location>
        <begin position="1"/>
        <end position="24"/>
    </location>
</feature>
<feature type="region of interest" description="Disordered" evidence="1">
    <location>
        <begin position="1"/>
        <end position="40"/>
    </location>
</feature>
<name>A0A8R1IJR2_CAEJA</name>
<evidence type="ECO:0000256" key="1">
    <source>
        <dbReference type="SAM" id="MobiDB-lite"/>
    </source>
</evidence>